<name>A0A3B0YZZ3_9ZZZZ</name>
<accession>A0A3B0YZZ3</accession>
<gene>
    <name evidence="2" type="ORF">MNBD_GAMMA17-2156</name>
</gene>
<protein>
    <submittedName>
        <fullName evidence="2">Peptidase, M23/M37 family</fullName>
    </submittedName>
</protein>
<sequence length="307" mass="33527">MNIILFSKKARRSSSINLGENKLLLIALFFVVLLPASVMYAGYEIGQSQASNQALPGEWEVEMLRHRDELAETTHVARENMNALAVRLGDLQAHTIRLNALGRRLTEKANLGKGEFNFTKPPAQGGPEGGFQVLAEIGVPDFLTSLDELAAQLDDREQQLRVMEAFYMGRALEGEVFPAGRPIEKGWISSYYGMRVDPFTGLQAKHKGVDFAGKDGSGVIAAAAGVVTWAGSRYGYGNLVEINHGNGYVTRYGHNSKILVQTGVEVEKGQRIALMGSSGRSTGPHVHYEVLKNGRLVDPIKYVNAAR</sequence>
<feature type="domain" description="M23ase beta-sheet core" evidence="1">
    <location>
        <begin position="205"/>
        <end position="299"/>
    </location>
</feature>
<dbReference type="InterPro" id="IPR016047">
    <property type="entry name" value="M23ase_b-sheet_dom"/>
</dbReference>
<dbReference type="AlphaFoldDB" id="A0A3B0YZZ3"/>
<dbReference type="InterPro" id="IPR011055">
    <property type="entry name" value="Dup_hybrid_motif"/>
</dbReference>
<organism evidence="2">
    <name type="scientific">hydrothermal vent metagenome</name>
    <dbReference type="NCBI Taxonomy" id="652676"/>
    <lineage>
        <taxon>unclassified sequences</taxon>
        <taxon>metagenomes</taxon>
        <taxon>ecological metagenomes</taxon>
    </lineage>
</organism>
<dbReference type="PANTHER" id="PTHR21666:SF291">
    <property type="entry name" value="STAGE II SPORULATION PROTEIN Q"/>
    <property type="match status" value="1"/>
</dbReference>
<dbReference type="FunFam" id="2.70.70.10:FF:000006">
    <property type="entry name" value="M23 family peptidase"/>
    <property type="match status" value="1"/>
</dbReference>
<dbReference type="Pfam" id="PF01551">
    <property type="entry name" value="Peptidase_M23"/>
    <property type="match status" value="1"/>
</dbReference>
<reference evidence="2" key="1">
    <citation type="submission" date="2018-06" db="EMBL/GenBank/DDBJ databases">
        <authorList>
            <person name="Zhirakovskaya E."/>
        </authorList>
    </citation>
    <scope>NUCLEOTIDE SEQUENCE</scope>
</reference>
<dbReference type="CDD" id="cd12797">
    <property type="entry name" value="M23_peptidase"/>
    <property type="match status" value="1"/>
</dbReference>
<proteinExistence type="predicted"/>
<dbReference type="GO" id="GO:0004222">
    <property type="term" value="F:metalloendopeptidase activity"/>
    <property type="evidence" value="ECO:0007669"/>
    <property type="project" value="TreeGrafter"/>
</dbReference>
<dbReference type="Gene3D" id="2.70.70.10">
    <property type="entry name" value="Glucose Permease (Domain IIA)"/>
    <property type="match status" value="1"/>
</dbReference>
<evidence type="ECO:0000313" key="2">
    <source>
        <dbReference type="EMBL" id="VAW84961.1"/>
    </source>
</evidence>
<dbReference type="InterPro" id="IPR050570">
    <property type="entry name" value="Cell_wall_metabolism_enzyme"/>
</dbReference>
<dbReference type="PANTHER" id="PTHR21666">
    <property type="entry name" value="PEPTIDASE-RELATED"/>
    <property type="match status" value="1"/>
</dbReference>
<dbReference type="EMBL" id="UOFQ01000011">
    <property type="protein sequence ID" value="VAW84961.1"/>
    <property type="molecule type" value="Genomic_DNA"/>
</dbReference>
<dbReference type="SUPFAM" id="SSF51261">
    <property type="entry name" value="Duplicated hybrid motif"/>
    <property type="match status" value="1"/>
</dbReference>
<evidence type="ECO:0000259" key="1">
    <source>
        <dbReference type="Pfam" id="PF01551"/>
    </source>
</evidence>